<comment type="caution">
    <text evidence="1">The sequence shown here is derived from an EMBL/GenBank/DDBJ whole genome shotgun (WGS) entry which is preliminary data.</text>
</comment>
<evidence type="ECO:0000313" key="1">
    <source>
        <dbReference type="EMBL" id="MBP1850530.1"/>
    </source>
</evidence>
<keyword evidence="2" id="KW-1185">Reference proteome</keyword>
<evidence type="ECO:0000313" key="2">
    <source>
        <dbReference type="Proteomes" id="UP000759443"/>
    </source>
</evidence>
<accession>A0ABS4DXW2</accession>
<organism evidence="1 2">
    <name type="scientific">Rhizobium halophytocola</name>
    <dbReference type="NCBI Taxonomy" id="735519"/>
    <lineage>
        <taxon>Bacteria</taxon>
        <taxon>Pseudomonadati</taxon>
        <taxon>Pseudomonadota</taxon>
        <taxon>Alphaproteobacteria</taxon>
        <taxon>Hyphomicrobiales</taxon>
        <taxon>Rhizobiaceae</taxon>
        <taxon>Rhizobium/Agrobacterium group</taxon>
        <taxon>Rhizobium</taxon>
    </lineage>
</organism>
<reference evidence="1 2" key="1">
    <citation type="submission" date="2021-03" db="EMBL/GenBank/DDBJ databases">
        <title>Genomic Encyclopedia of Type Strains, Phase IV (KMG-IV): sequencing the most valuable type-strain genomes for metagenomic binning, comparative biology and taxonomic classification.</title>
        <authorList>
            <person name="Goeker M."/>
        </authorList>
    </citation>
    <scope>NUCLEOTIDE SEQUENCE [LARGE SCALE GENOMIC DNA]</scope>
    <source>
        <strain evidence="1 2">DSM 21600</strain>
    </source>
</reference>
<gene>
    <name evidence="1" type="ORF">J2Z17_001967</name>
</gene>
<proteinExistence type="predicted"/>
<protein>
    <submittedName>
        <fullName evidence="1">Uncharacterized protein</fullName>
    </submittedName>
</protein>
<name>A0ABS4DXW2_9HYPH</name>
<dbReference type="EMBL" id="JAGGJU010000005">
    <property type="protein sequence ID" value="MBP1850530.1"/>
    <property type="molecule type" value="Genomic_DNA"/>
</dbReference>
<sequence>MRVVGDCPVVILVFPVHRFPSHSFISEPIGHRRCPAQSQVERFRRQRASP</sequence>
<dbReference type="Proteomes" id="UP000759443">
    <property type="component" value="Unassembled WGS sequence"/>
</dbReference>